<keyword evidence="2" id="KW-1185">Reference proteome</keyword>
<evidence type="ECO:0000313" key="2">
    <source>
        <dbReference type="Proteomes" id="UP001642464"/>
    </source>
</evidence>
<dbReference type="PANTHER" id="PTHR10125:SF31">
    <property type="entry name" value="P2X RECEPTOR E"/>
    <property type="match status" value="1"/>
</dbReference>
<dbReference type="Pfam" id="PF00864">
    <property type="entry name" value="P2X_receptor"/>
    <property type="match status" value="1"/>
</dbReference>
<gene>
    <name evidence="1" type="ORF">SCF082_LOCUS40508</name>
</gene>
<name>A0ABP0QEU2_9DINO</name>
<dbReference type="InterPro" id="IPR059116">
    <property type="entry name" value="P2X_receptor"/>
</dbReference>
<evidence type="ECO:0000313" key="1">
    <source>
        <dbReference type="EMBL" id="CAK9085522.1"/>
    </source>
</evidence>
<sequence>MGFLPSWIEESLPDPDEVFAYDTVKLVRILDRRIGFVYWGVQALVAFYMIVIVFIINRAYQDTEKSTGWMLTKVVKPQMSHLGISWDAYDRITNPGESGAVFIPTRVLVTRGQTQEDEYCESPSHPCKEARDCNVGDPRIQKMECSVNGFCMRRQWCPAENAQWATTETHYLDFDKVELWFKSYVHYHKFGLDVSTADEKQSIPYPQRGANTYRLQDLIRMTNYAPEEFVENGAVMILNGLFDCNLDTEVCEMKVETANVDTKTGFNHVYENIYYEDGVRKRDVYRMFGIRVVTSATGFGGKTKFSQIVLQLSSGIALLGTAELIADFWLMNCVPERKHYAEQKIRQMESVSD</sequence>
<dbReference type="Proteomes" id="UP001642464">
    <property type="component" value="Unassembled WGS sequence"/>
</dbReference>
<dbReference type="InterPro" id="IPR027309">
    <property type="entry name" value="P2X_extracellular_dom_sf"/>
</dbReference>
<accession>A0ABP0QEU2</accession>
<protein>
    <submittedName>
        <fullName evidence="1">P2X purinoceptor 4 (P2X4) (ATP receptor) (Purinergic receptor)</fullName>
    </submittedName>
</protein>
<dbReference type="EMBL" id="CAXAMM010039307">
    <property type="protein sequence ID" value="CAK9085522.1"/>
    <property type="molecule type" value="Genomic_DNA"/>
</dbReference>
<proteinExistence type="predicted"/>
<organism evidence="1 2">
    <name type="scientific">Durusdinium trenchii</name>
    <dbReference type="NCBI Taxonomy" id="1381693"/>
    <lineage>
        <taxon>Eukaryota</taxon>
        <taxon>Sar</taxon>
        <taxon>Alveolata</taxon>
        <taxon>Dinophyceae</taxon>
        <taxon>Suessiales</taxon>
        <taxon>Symbiodiniaceae</taxon>
        <taxon>Durusdinium</taxon>
    </lineage>
</organism>
<dbReference type="Gene3D" id="1.10.287.940">
    <property type="entry name" value="atp-gated p2x4 ion channel"/>
    <property type="match status" value="1"/>
</dbReference>
<dbReference type="PANTHER" id="PTHR10125">
    <property type="entry name" value="P2X PURINOCEPTOR"/>
    <property type="match status" value="1"/>
</dbReference>
<comment type="caution">
    <text evidence="1">The sequence shown here is derived from an EMBL/GenBank/DDBJ whole genome shotgun (WGS) entry which is preliminary data.</text>
</comment>
<reference evidence="1 2" key="1">
    <citation type="submission" date="2024-02" db="EMBL/GenBank/DDBJ databases">
        <authorList>
            <person name="Chen Y."/>
            <person name="Shah S."/>
            <person name="Dougan E. K."/>
            <person name="Thang M."/>
            <person name="Chan C."/>
        </authorList>
    </citation>
    <scope>NUCLEOTIDE SEQUENCE [LARGE SCALE GENOMIC DNA]</scope>
</reference>
<keyword evidence="1" id="KW-0675">Receptor</keyword>
<dbReference type="Gene3D" id="2.60.490.10">
    <property type="entry name" value="atp-gated p2x4 ion channel domain"/>
    <property type="match status" value="1"/>
</dbReference>